<dbReference type="EMBL" id="AJWY01001690">
    <property type="protein sequence ID" value="EKC79432.1"/>
    <property type="molecule type" value="Genomic_DNA"/>
</dbReference>
<evidence type="ECO:0000313" key="4">
    <source>
        <dbReference type="EMBL" id="EKC79432.1"/>
    </source>
</evidence>
<organism evidence="4">
    <name type="scientific">human gut metagenome</name>
    <dbReference type="NCBI Taxonomy" id="408170"/>
    <lineage>
        <taxon>unclassified sequences</taxon>
        <taxon>metagenomes</taxon>
        <taxon>organismal metagenomes</taxon>
    </lineage>
</organism>
<dbReference type="AlphaFoldDB" id="K1U2G0"/>
<proteinExistence type="inferred from homology"/>
<name>K1U2G0_9ZZZZ</name>
<comment type="similarity">
    <text evidence="1">Belongs to the glycosyl hydrolase 20 family.</text>
</comment>
<dbReference type="InterPro" id="IPR015883">
    <property type="entry name" value="Glyco_hydro_20_cat"/>
</dbReference>
<dbReference type="Pfam" id="PF00728">
    <property type="entry name" value="Glyco_hydro_20"/>
    <property type="match status" value="1"/>
</dbReference>
<accession>K1U2G0</accession>
<dbReference type="GO" id="GO:0005975">
    <property type="term" value="P:carbohydrate metabolic process"/>
    <property type="evidence" value="ECO:0007669"/>
    <property type="project" value="InterPro"/>
</dbReference>
<sequence>KLVVLSPSSLPEELLAGLGHLCESEGFAVGEGGIAVTARRAGRFAFRLEENSLEVEYRVPAEFFRALSYLKQPSRQPLAWKQQPAFAEVGAMLDCSRNAVLTPDTVKLMLRKMALMGMSVAMLYTEDTYEIPQQPYFGYLRGRYTQQQLRELDRYAADLGIELIPCIQTLAHLERALHWPQNDPDLRDTEDCLMVGEEKVYAYIEQMFQAVRACFHTRRIHIGMDEAWSLGLGNFRFKNGIVPAWELMNRHLSRVAALAQK</sequence>
<gene>
    <name evidence="4" type="ORF">LEA_02443</name>
</gene>
<dbReference type="InterPro" id="IPR017853">
    <property type="entry name" value="GH"/>
</dbReference>
<protein>
    <submittedName>
        <fullName evidence="4">Glycosyl hydrolase family 20</fullName>
    </submittedName>
</protein>
<dbReference type="InterPro" id="IPR038901">
    <property type="entry name" value="HEXDC-like"/>
</dbReference>
<evidence type="ECO:0000259" key="3">
    <source>
        <dbReference type="Pfam" id="PF00728"/>
    </source>
</evidence>
<keyword evidence="2 4" id="KW-0378">Hydrolase</keyword>
<feature type="non-terminal residue" evidence="4">
    <location>
        <position position="261"/>
    </location>
</feature>
<comment type="caution">
    <text evidence="4">The sequence shown here is derived from an EMBL/GenBank/DDBJ whole genome shotgun (WGS) entry which is preliminary data.</text>
</comment>
<evidence type="ECO:0000256" key="2">
    <source>
        <dbReference type="ARBA" id="ARBA00022801"/>
    </source>
</evidence>
<dbReference type="PANTHER" id="PTHR21040">
    <property type="entry name" value="BCDNA.GH04120"/>
    <property type="match status" value="1"/>
</dbReference>
<feature type="domain" description="Glycoside hydrolase family 20 catalytic" evidence="3">
    <location>
        <begin position="91"/>
        <end position="228"/>
    </location>
</feature>
<evidence type="ECO:0000256" key="1">
    <source>
        <dbReference type="ARBA" id="ARBA00006285"/>
    </source>
</evidence>
<dbReference type="PANTHER" id="PTHR21040:SF8">
    <property type="entry name" value="BCDNA.GH04120"/>
    <property type="match status" value="1"/>
</dbReference>
<dbReference type="Gene3D" id="3.20.20.80">
    <property type="entry name" value="Glycosidases"/>
    <property type="match status" value="1"/>
</dbReference>
<dbReference type="SUPFAM" id="SSF51445">
    <property type="entry name" value="(Trans)glycosidases"/>
    <property type="match status" value="1"/>
</dbReference>
<feature type="non-terminal residue" evidence="4">
    <location>
        <position position="1"/>
    </location>
</feature>
<dbReference type="GO" id="GO:0004563">
    <property type="term" value="F:beta-N-acetylhexosaminidase activity"/>
    <property type="evidence" value="ECO:0007669"/>
    <property type="project" value="UniProtKB-ARBA"/>
</dbReference>
<reference evidence="4" key="1">
    <citation type="journal article" date="2013" name="Environ. Microbiol.">
        <title>Microbiota from the distal guts of lean and obese adolescents exhibit partial functional redundancy besides clear differences in community structure.</title>
        <authorList>
            <person name="Ferrer M."/>
            <person name="Ruiz A."/>
            <person name="Lanza F."/>
            <person name="Haange S.B."/>
            <person name="Oberbach A."/>
            <person name="Till H."/>
            <person name="Bargiela R."/>
            <person name="Campoy C."/>
            <person name="Segura M.T."/>
            <person name="Richter M."/>
            <person name="von Bergen M."/>
            <person name="Seifert J."/>
            <person name="Suarez A."/>
        </authorList>
    </citation>
    <scope>NUCLEOTIDE SEQUENCE</scope>
</reference>